<evidence type="ECO:0000313" key="1">
    <source>
        <dbReference type="EMBL" id="CBI04910.1"/>
    </source>
</evidence>
<sequence length="20" mass="2329">MIFMQILVVNHLGSKELRVT</sequence>
<organism evidence="1">
    <name type="scientific">mine drainage metagenome</name>
    <dbReference type="NCBI Taxonomy" id="410659"/>
    <lineage>
        <taxon>unclassified sequences</taxon>
        <taxon>metagenomes</taxon>
        <taxon>ecological metagenomes</taxon>
    </lineage>
</organism>
<accession>E6QCI4</accession>
<proteinExistence type="predicted"/>
<dbReference type="AlphaFoldDB" id="E6QCI4"/>
<protein>
    <submittedName>
        <fullName evidence="1">Uncharacterized protein</fullName>
    </submittedName>
</protein>
<gene>
    <name evidence="1" type="ORF">CARN5_1601</name>
</gene>
<comment type="caution">
    <text evidence="1">The sequence shown here is derived from an EMBL/GenBank/DDBJ whole genome shotgun (WGS) entry which is preliminary data.</text>
</comment>
<name>E6QCI4_9ZZZZ</name>
<reference evidence="1" key="1">
    <citation type="submission" date="2009-10" db="EMBL/GenBank/DDBJ databases">
        <title>Diversity of trophic interactions inside an arsenic-rich microbial ecosystem.</title>
        <authorList>
            <person name="Bertin P.N."/>
            <person name="Heinrich-Salmeron A."/>
            <person name="Pelletier E."/>
            <person name="Goulhen-Chollet F."/>
            <person name="Arsene-Ploetze F."/>
            <person name="Gallien S."/>
            <person name="Calteau A."/>
            <person name="Vallenet D."/>
            <person name="Casiot C."/>
            <person name="Chane-Woon-Ming B."/>
            <person name="Giloteaux L."/>
            <person name="Barakat M."/>
            <person name="Bonnefoy V."/>
            <person name="Bruneel O."/>
            <person name="Chandler M."/>
            <person name="Cleiss J."/>
            <person name="Duran R."/>
            <person name="Elbaz-Poulichet F."/>
            <person name="Fonknechten N."/>
            <person name="Lauga B."/>
            <person name="Mornico D."/>
            <person name="Ortet P."/>
            <person name="Schaeffer C."/>
            <person name="Siguier P."/>
            <person name="Alexander Thil Smith A."/>
            <person name="Van Dorsselaer A."/>
            <person name="Weissenbach J."/>
            <person name="Medigue C."/>
            <person name="Le Paslier D."/>
        </authorList>
    </citation>
    <scope>NUCLEOTIDE SEQUENCE</scope>
</reference>
<dbReference type="EMBL" id="CABP01000089">
    <property type="protein sequence ID" value="CBI04910.1"/>
    <property type="molecule type" value="Genomic_DNA"/>
</dbReference>